<dbReference type="Proteomes" id="UP001252875">
    <property type="component" value="Unassembled WGS sequence"/>
</dbReference>
<dbReference type="Pfam" id="PF05016">
    <property type="entry name" value="ParE_toxin"/>
    <property type="match status" value="1"/>
</dbReference>
<organism evidence="2 3">
    <name type="scientific">Enterococcus hulanensis</name>
    <dbReference type="NCBI Taxonomy" id="2559929"/>
    <lineage>
        <taxon>Bacteria</taxon>
        <taxon>Bacillati</taxon>
        <taxon>Bacillota</taxon>
        <taxon>Bacilli</taxon>
        <taxon>Lactobacillales</taxon>
        <taxon>Enterococcaceae</taxon>
        <taxon>Enterococcus</taxon>
    </lineage>
</organism>
<accession>A0ABU3F105</accession>
<dbReference type="InterPro" id="IPR035093">
    <property type="entry name" value="RelE/ParE_toxin_dom_sf"/>
</dbReference>
<keyword evidence="1" id="KW-1277">Toxin-antitoxin system</keyword>
<name>A0ABU3F105_9ENTE</name>
<reference evidence="2 3" key="1">
    <citation type="submission" date="2023-03" db="EMBL/GenBank/DDBJ databases">
        <authorList>
            <person name="Shen W."/>
            <person name="Cai J."/>
        </authorList>
    </citation>
    <scope>NUCLEOTIDE SEQUENCE [LARGE SCALE GENOMIC DNA]</scope>
    <source>
        <strain evidence="2 3">D6-4</strain>
    </source>
</reference>
<keyword evidence="3" id="KW-1185">Reference proteome</keyword>
<gene>
    <name evidence="2" type="ORF">P7D85_12510</name>
</gene>
<dbReference type="EMBL" id="JARPYI010000006">
    <property type="protein sequence ID" value="MDT2600602.1"/>
    <property type="molecule type" value="Genomic_DNA"/>
</dbReference>
<protein>
    <submittedName>
        <fullName evidence="2">Type II toxin-antitoxin system RelE/ParE family toxin</fullName>
    </submittedName>
</protein>
<sequence>MSYTIRLTNDLMVDIEELKDYLITQFSDSVSNEVIKQIFETFDSLTDFPKKGKDATNLMFVFSGYRYLPLEKNVLFYLIDEQKQEVVLLRLFSVNEDFMQKFESFIAEG</sequence>
<evidence type="ECO:0000256" key="1">
    <source>
        <dbReference type="ARBA" id="ARBA00022649"/>
    </source>
</evidence>
<comment type="caution">
    <text evidence="2">The sequence shown here is derived from an EMBL/GenBank/DDBJ whole genome shotgun (WGS) entry which is preliminary data.</text>
</comment>
<dbReference type="RefSeq" id="WP_311822781.1">
    <property type="nucleotide sequence ID" value="NZ_JARPYF010000006.1"/>
</dbReference>
<evidence type="ECO:0000313" key="3">
    <source>
        <dbReference type="Proteomes" id="UP001252875"/>
    </source>
</evidence>
<evidence type="ECO:0000313" key="2">
    <source>
        <dbReference type="EMBL" id="MDT2600602.1"/>
    </source>
</evidence>
<dbReference type="InterPro" id="IPR007712">
    <property type="entry name" value="RelE/ParE_toxin"/>
</dbReference>
<dbReference type="Gene3D" id="3.30.2310.20">
    <property type="entry name" value="RelE-like"/>
    <property type="match status" value="1"/>
</dbReference>
<proteinExistence type="predicted"/>